<protein>
    <recommendedName>
        <fullName evidence="3">Integrase zinc-binding domain-containing protein</fullName>
    </recommendedName>
</protein>
<keyword evidence="2" id="KW-1185">Reference proteome</keyword>
<name>A0AAE1KVF8_PETCI</name>
<accession>A0AAE1KVF8</accession>
<dbReference type="EMBL" id="JAWQEG010000998">
    <property type="protein sequence ID" value="KAK3883300.1"/>
    <property type="molecule type" value="Genomic_DNA"/>
</dbReference>
<reference evidence="1" key="1">
    <citation type="submission" date="2023-10" db="EMBL/GenBank/DDBJ databases">
        <title>Genome assemblies of two species of porcelain crab, Petrolisthes cinctipes and Petrolisthes manimaculis (Anomura: Porcellanidae).</title>
        <authorList>
            <person name="Angst P."/>
        </authorList>
    </citation>
    <scope>NUCLEOTIDE SEQUENCE</scope>
    <source>
        <strain evidence="1">PB745_01</strain>
        <tissue evidence="1">Gill</tissue>
    </source>
</reference>
<gene>
    <name evidence="1" type="ORF">Pcinc_012337</name>
</gene>
<dbReference type="PANTHER" id="PTHR47331">
    <property type="entry name" value="PHD-TYPE DOMAIN-CONTAINING PROTEIN"/>
    <property type="match status" value="1"/>
</dbReference>
<dbReference type="Pfam" id="PF05380">
    <property type="entry name" value="Peptidase_A17"/>
    <property type="match status" value="1"/>
</dbReference>
<evidence type="ECO:0008006" key="3">
    <source>
        <dbReference type="Google" id="ProtNLM"/>
    </source>
</evidence>
<proteinExistence type="predicted"/>
<dbReference type="InterPro" id="IPR008042">
    <property type="entry name" value="Retrotrans_Pao"/>
</dbReference>
<evidence type="ECO:0000313" key="1">
    <source>
        <dbReference type="EMBL" id="KAK3883300.1"/>
    </source>
</evidence>
<organism evidence="1 2">
    <name type="scientific">Petrolisthes cinctipes</name>
    <name type="common">Flat porcelain crab</name>
    <dbReference type="NCBI Taxonomy" id="88211"/>
    <lineage>
        <taxon>Eukaryota</taxon>
        <taxon>Metazoa</taxon>
        <taxon>Ecdysozoa</taxon>
        <taxon>Arthropoda</taxon>
        <taxon>Crustacea</taxon>
        <taxon>Multicrustacea</taxon>
        <taxon>Malacostraca</taxon>
        <taxon>Eumalacostraca</taxon>
        <taxon>Eucarida</taxon>
        <taxon>Decapoda</taxon>
        <taxon>Pleocyemata</taxon>
        <taxon>Anomura</taxon>
        <taxon>Galatheoidea</taxon>
        <taxon>Porcellanidae</taxon>
        <taxon>Petrolisthes</taxon>
    </lineage>
</organism>
<evidence type="ECO:0000313" key="2">
    <source>
        <dbReference type="Proteomes" id="UP001286313"/>
    </source>
</evidence>
<comment type="caution">
    <text evidence="1">The sequence shown here is derived from an EMBL/GenBank/DDBJ whole genome shotgun (WGS) entry which is preliminary data.</text>
</comment>
<sequence length="484" mass="55535">MLKKYEKWCSNHDRIGEVTVSRWVCTCKMVSSREMHHFADASSSEYATCPYLRILYEDGDIDVTFMLGKCIVVPFKPVLSIPHLELIAAVLSVQLATKLRKELPQRYIEYFWTDSTVVLRYIKNTAARFKIFVANRVQRIRDRSSPEEWFHIDSAENPSDDGSVWSARWLKGPDFLRIPDLITEHINPVVAPDDVEVKCLSSFGDEPQVAVQVNTFRNWFSTLKLWAWILRFTDNCRGIKRKGNLRVEELEKAKINLIRMVQRLHFVKELGALSSQNAVCRGSPLFKLDVFLDEDGLIRVGGRIRQSSLSDDVKHPVVFPSNHGFSRLIIQHFHQKTHHQRRGITCSAVYSHGFWILSLHRLVKKLIHSCAICSRLRGRPVEQKMADLPEDRLSPCSPFWFSGCDLFGRYVKSGRRECCCDVHLLVGARNDLMKMGCDMVFIPPSSSHRGGVWERMIGVARRIIEGILVEHGSRLVDEGLMTAV</sequence>
<dbReference type="PANTHER" id="PTHR47331:SF6">
    <property type="entry name" value="DOUBLECORTIN DOMAIN-CONTAINING PROTEIN"/>
    <property type="match status" value="1"/>
</dbReference>
<dbReference type="Proteomes" id="UP001286313">
    <property type="component" value="Unassembled WGS sequence"/>
</dbReference>
<dbReference type="AlphaFoldDB" id="A0AAE1KVF8"/>